<dbReference type="PATRIC" id="fig|817.53.peg.3187"/>
<name>A0A0I9S7P6_BACFG</name>
<dbReference type="AlphaFoldDB" id="A0A0I9S7P6"/>
<proteinExistence type="predicted"/>
<accession>A0A0I9S7P6</accession>
<reference evidence="1" key="2">
    <citation type="submission" date="2014-07" db="EMBL/GenBank/DDBJ databases">
        <title>Genetics and epidemiology of antimicrobial resistance in B. fragilis group.</title>
        <authorList>
            <person name="Sydenham T.V."/>
            <person name="Hasman H."/>
            <person name="Kemp M."/>
            <person name="Justesen U.S."/>
        </authorList>
    </citation>
    <scope>NUCLEOTIDE SEQUENCE [LARGE SCALE GENOMIC DNA]</scope>
    <source>
        <strain evidence="1">DCMOUH0018B</strain>
    </source>
</reference>
<reference evidence="1" key="1">
    <citation type="book" date="2014" name="THE 24TH EUROPEAN CONGRESS OF CLINICAL MICROBIOLOGY AND INFECTIOUS DISEASES" publisher="ECCMID 2014" city="Barcelona, Spain">
        <title>Identification of resistance genes in three multidrug-resistant Bacteroides fragilis isolates by whole genome sequencing.</title>
        <editorList>
            <person name="Unknown"/>
            <person name="A."/>
        </editorList>
        <authorList>
            <person name="Sydenham T.V."/>
            <person name="Hasman H."/>
            <person name="Wang M."/>
            <person name="Soki J."/>
            <person name="Nagy E."/>
            <person name="Justesen U.S."/>
        </authorList>
    </citation>
    <scope>NUCLEOTIDE SEQUENCE</scope>
    <source>
        <strain evidence="1">DCMOUH0018B</strain>
    </source>
</reference>
<dbReference type="EMBL" id="JMZZ02000156">
    <property type="protein sequence ID" value="KFX73827.1"/>
    <property type="molecule type" value="Genomic_DNA"/>
</dbReference>
<gene>
    <name evidence="1" type="ORF">EE52_0215445</name>
</gene>
<evidence type="ECO:0000313" key="1">
    <source>
        <dbReference type="EMBL" id="KFX73827.1"/>
    </source>
</evidence>
<comment type="caution">
    <text evidence="1">The sequence shown here is derived from an EMBL/GenBank/DDBJ whole genome shotgun (WGS) entry which is preliminary data.</text>
</comment>
<sequence length="223" mass="26383">MFSLVWNFCSMADGLEKLIQRDTGEKTKNSVSKDVRFLKHKRNGMNYSFETKWIEYQDVKSDFRFCEYTCPAQNCMEENSGEQFLLLFLQRGVAVVSFPDSGMETEIRSKQMVFIPSYTRWLVSAQECCYFLCVSFRHLRHAPFRPFLQALEMVADQITYRFGVLRMCPAVCELVTDLRRQLCTGSSDWPFDPFDMFLAVYVHYPFEDLARFHYPYLKNLKNE</sequence>
<organism evidence="1">
    <name type="scientific">Bacteroides fragilis</name>
    <dbReference type="NCBI Taxonomy" id="817"/>
    <lineage>
        <taxon>Bacteria</taxon>
        <taxon>Pseudomonadati</taxon>
        <taxon>Bacteroidota</taxon>
        <taxon>Bacteroidia</taxon>
        <taxon>Bacteroidales</taxon>
        <taxon>Bacteroidaceae</taxon>
        <taxon>Bacteroides</taxon>
    </lineage>
</organism>
<protein>
    <submittedName>
        <fullName evidence="1">Uncharacterized protein</fullName>
    </submittedName>
</protein>